<gene>
    <name evidence="5" type="ORF">ASPSYDRAFT_89818</name>
</gene>
<dbReference type="GO" id="GO:0016832">
    <property type="term" value="F:aldehyde-lyase activity"/>
    <property type="evidence" value="ECO:0007669"/>
    <property type="project" value="TreeGrafter"/>
</dbReference>
<dbReference type="InterPro" id="IPR040442">
    <property type="entry name" value="Pyrv_kinase-like_dom_sf"/>
</dbReference>
<keyword evidence="6" id="KW-1185">Reference proteome</keyword>
<dbReference type="EMBL" id="KV878586">
    <property type="protein sequence ID" value="OJJ59101.1"/>
    <property type="molecule type" value="Genomic_DNA"/>
</dbReference>
<evidence type="ECO:0000256" key="3">
    <source>
        <dbReference type="ARBA" id="ARBA00023239"/>
    </source>
</evidence>
<reference evidence="6" key="1">
    <citation type="journal article" date="2017" name="Genome Biol.">
        <title>Comparative genomics reveals high biological diversity and specific adaptations in the industrially and medically important fungal genus Aspergillus.</title>
        <authorList>
            <person name="de Vries R.P."/>
            <person name="Riley R."/>
            <person name="Wiebenga A."/>
            <person name="Aguilar-Osorio G."/>
            <person name="Amillis S."/>
            <person name="Uchima C.A."/>
            <person name="Anderluh G."/>
            <person name="Asadollahi M."/>
            <person name="Askin M."/>
            <person name="Barry K."/>
            <person name="Battaglia E."/>
            <person name="Bayram O."/>
            <person name="Benocci T."/>
            <person name="Braus-Stromeyer S.A."/>
            <person name="Caldana C."/>
            <person name="Canovas D."/>
            <person name="Cerqueira G.C."/>
            <person name="Chen F."/>
            <person name="Chen W."/>
            <person name="Choi C."/>
            <person name="Clum A."/>
            <person name="Dos Santos R.A."/>
            <person name="Damasio A.R."/>
            <person name="Diallinas G."/>
            <person name="Emri T."/>
            <person name="Fekete E."/>
            <person name="Flipphi M."/>
            <person name="Freyberg S."/>
            <person name="Gallo A."/>
            <person name="Gournas C."/>
            <person name="Habgood R."/>
            <person name="Hainaut M."/>
            <person name="Harispe M.L."/>
            <person name="Henrissat B."/>
            <person name="Hilden K.S."/>
            <person name="Hope R."/>
            <person name="Hossain A."/>
            <person name="Karabika E."/>
            <person name="Karaffa L."/>
            <person name="Karanyi Z."/>
            <person name="Krasevec N."/>
            <person name="Kuo A."/>
            <person name="Kusch H."/>
            <person name="LaButti K."/>
            <person name="Lagendijk E.L."/>
            <person name="Lapidus A."/>
            <person name="Levasseur A."/>
            <person name="Lindquist E."/>
            <person name="Lipzen A."/>
            <person name="Logrieco A.F."/>
            <person name="MacCabe A."/>
            <person name="Maekelae M.R."/>
            <person name="Malavazi I."/>
            <person name="Melin P."/>
            <person name="Meyer V."/>
            <person name="Mielnichuk N."/>
            <person name="Miskei M."/>
            <person name="Molnar A.P."/>
            <person name="Mule G."/>
            <person name="Ngan C.Y."/>
            <person name="Orejas M."/>
            <person name="Orosz E."/>
            <person name="Ouedraogo J.P."/>
            <person name="Overkamp K.M."/>
            <person name="Park H.-S."/>
            <person name="Perrone G."/>
            <person name="Piumi F."/>
            <person name="Punt P.J."/>
            <person name="Ram A.F."/>
            <person name="Ramon A."/>
            <person name="Rauscher S."/>
            <person name="Record E."/>
            <person name="Riano-Pachon D.M."/>
            <person name="Robert V."/>
            <person name="Roehrig J."/>
            <person name="Ruller R."/>
            <person name="Salamov A."/>
            <person name="Salih N.S."/>
            <person name="Samson R.A."/>
            <person name="Sandor E."/>
            <person name="Sanguinetti M."/>
            <person name="Schuetze T."/>
            <person name="Sepcic K."/>
            <person name="Shelest E."/>
            <person name="Sherlock G."/>
            <person name="Sophianopoulou V."/>
            <person name="Squina F.M."/>
            <person name="Sun H."/>
            <person name="Susca A."/>
            <person name="Todd R.B."/>
            <person name="Tsang A."/>
            <person name="Unkles S.E."/>
            <person name="van de Wiele N."/>
            <person name="van Rossen-Uffink D."/>
            <person name="Oliveira J.V."/>
            <person name="Vesth T.C."/>
            <person name="Visser J."/>
            <person name="Yu J.-H."/>
            <person name="Zhou M."/>
            <person name="Andersen M.R."/>
            <person name="Archer D.B."/>
            <person name="Baker S.E."/>
            <person name="Benoit I."/>
            <person name="Brakhage A.A."/>
            <person name="Braus G.H."/>
            <person name="Fischer R."/>
            <person name="Frisvad J.C."/>
            <person name="Goldman G.H."/>
            <person name="Houbraken J."/>
            <person name="Oakley B."/>
            <person name="Pocsi I."/>
            <person name="Scazzocchio C."/>
            <person name="Seiboth B."/>
            <person name="vanKuyk P.A."/>
            <person name="Wortman J."/>
            <person name="Dyer P.S."/>
            <person name="Grigoriev I.V."/>
        </authorList>
    </citation>
    <scope>NUCLEOTIDE SEQUENCE [LARGE SCALE GENOMIC DNA]</scope>
    <source>
        <strain evidence="6">CBS 593.65</strain>
    </source>
</reference>
<dbReference type="InterPro" id="IPR005000">
    <property type="entry name" value="Aldolase/citrate-lyase_domain"/>
</dbReference>
<name>A0A1L9TIA2_9EURO</name>
<dbReference type="InterPro" id="IPR050251">
    <property type="entry name" value="HpcH-HpaI_aldolase"/>
</dbReference>
<evidence type="ECO:0000256" key="2">
    <source>
        <dbReference type="ARBA" id="ARBA00022723"/>
    </source>
</evidence>
<evidence type="ECO:0000256" key="1">
    <source>
        <dbReference type="ARBA" id="ARBA00005568"/>
    </source>
</evidence>
<dbReference type="Proteomes" id="UP000184356">
    <property type="component" value="Unassembled WGS sequence"/>
</dbReference>
<comment type="similarity">
    <text evidence="1">Belongs to the HpcH/HpaI aldolase family.</text>
</comment>
<dbReference type="VEuPathDB" id="FungiDB:ASPSYDRAFT_89818"/>
<dbReference type="SUPFAM" id="SSF51621">
    <property type="entry name" value="Phosphoenolpyruvate/pyruvate domain"/>
    <property type="match status" value="1"/>
</dbReference>
<dbReference type="OrthoDB" id="1621678at2759"/>
<dbReference type="AlphaFoldDB" id="A0A1L9TIA2"/>
<dbReference type="GO" id="GO:0046872">
    <property type="term" value="F:metal ion binding"/>
    <property type="evidence" value="ECO:0007669"/>
    <property type="project" value="UniProtKB-KW"/>
</dbReference>
<keyword evidence="3" id="KW-0456">Lyase</keyword>
<keyword evidence="2" id="KW-0479">Metal-binding</keyword>
<proteinExistence type="inferred from homology"/>
<dbReference type="GeneID" id="63768300"/>
<accession>A0A1L9TIA2</accession>
<protein>
    <recommendedName>
        <fullName evidence="4">HpcH/HpaI aldolase/citrate lyase domain-containing protein</fullName>
    </recommendedName>
</protein>
<dbReference type="GO" id="GO:0005737">
    <property type="term" value="C:cytoplasm"/>
    <property type="evidence" value="ECO:0007669"/>
    <property type="project" value="TreeGrafter"/>
</dbReference>
<dbReference type="InterPro" id="IPR015813">
    <property type="entry name" value="Pyrv/PenolPyrv_kinase-like_dom"/>
</dbReference>
<dbReference type="PANTHER" id="PTHR30502:SF0">
    <property type="entry name" value="PHOSPHOENOLPYRUVATE CARBOXYLASE FAMILY PROTEIN"/>
    <property type="match status" value="1"/>
</dbReference>
<dbReference type="PANTHER" id="PTHR30502">
    <property type="entry name" value="2-KETO-3-DEOXY-L-RHAMNONATE ALDOLASE"/>
    <property type="match status" value="1"/>
</dbReference>
<evidence type="ECO:0000313" key="5">
    <source>
        <dbReference type="EMBL" id="OJJ59101.1"/>
    </source>
</evidence>
<dbReference type="STRING" id="1036612.A0A1L9TIA2"/>
<sequence length="287" mass="30906">MTLQPEAILPILVELGLHCRNLLGHGCRTAYKYIRTPELISAFGIRLAPSPWTVQLAKAAGFDALFIDLEHSVLSLVDTAQLCTTGILAGITPFVRIPYQCGDGFVQRVLDAGAMGVIFPHVKNKEDARDAVWMSKYPPTGTRSMTGQLPQFGSAPHPHEVVIRESNTSGSTVFVMMETADSIENAHEIAATEGVDVLLIGSNDLSIELGVPGQFGSQVYRSAVERVASAAHASGKIFGFAGVYDNAEVHDWVVNKLGARFVLGQQDSGFIAKGAKECMAAMKRIHE</sequence>
<dbReference type="RefSeq" id="XP_040702907.1">
    <property type="nucleotide sequence ID" value="XM_040852227.1"/>
</dbReference>
<evidence type="ECO:0000313" key="6">
    <source>
        <dbReference type="Proteomes" id="UP000184356"/>
    </source>
</evidence>
<organism evidence="5 6">
    <name type="scientific">Aspergillus sydowii CBS 593.65</name>
    <dbReference type="NCBI Taxonomy" id="1036612"/>
    <lineage>
        <taxon>Eukaryota</taxon>
        <taxon>Fungi</taxon>
        <taxon>Dikarya</taxon>
        <taxon>Ascomycota</taxon>
        <taxon>Pezizomycotina</taxon>
        <taxon>Eurotiomycetes</taxon>
        <taxon>Eurotiomycetidae</taxon>
        <taxon>Eurotiales</taxon>
        <taxon>Aspergillaceae</taxon>
        <taxon>Aspergillus</taxon>
        <taxon>Aspergillus subgen. Nidulantes</taxon>
    </lineage>
</organism>
<feature type="domain" description="HpcH/HpaI aldolase/citrate lyase" evidence="4">
    <location>
        <begin position="53"/>
        <end position="238"/>
    </location>
</feature>
<dbReference type="Gene3D" id="3.20.20.60">
    <property type="entry name" value="Phosphoenolpyruvate-binding domains"/>
    <property type="match status" value="1"/>
</dbReference>
<dbReference type="Pfam" id="PF03328">
    <property type="entry name" value="HpcH_HpaI"/>
    <property type="match status" value="1"/>
</dbReference>
<evidence type="ECO:0000259" key="4">
    <source>
        <dbReference type="Pfam" id="PF03328"/>
    </source>
</evidence>